<dbReference type="Proteomes" id="UP001444071">
    <property type="component" value="Unassembled WGS sequence"/>
</dbReference>
<keyword evidence="1" id="KW-0812">Transmembrane</keyword>
<name>A0ABV0WJE6_9TELE</name>
<dbReference type="PANTHER" id="PTHR14477">
    <property type="entry name" value="CUB DOMAIN-CONTAINING PROTEIN 1"/>
    <property type="match status" value="1"/>
</dbReference>
<evidence type="ECO:0000313" key="6">
    <source>
        <dbReference type="Proteomes" id="UP001444071"/>
    </source>
</evidence>
<keyword evidence="6" id="KW-1185">Reference proteome</keyword>
<dbReference type="InterPro" id="IPR038811">
    <property type="entry name" value="CDCP1"/>
</dbReference>
<evidence type="ECO:0000313" key="5">
    <source>
        <dbReference type="EMBL" id="MEQ2269741.1"/>
    </source>
</evidence>
<protein>
    <recommendedName>
        <fullName evidence="7">CUB domain-containing protein 1</fullName>
    </recommendedName>
</protein>
<evidence type="ECO:0000259" key="4">
    <source>
        <dbReference type="Pfam" id="PF23668"/>
    </source>
</evidence>
<feature type="domain" description="CDCP1 third and sixth CUB" evidence="2">
    <location>
        <begin position="621"/>
        <end position="732"/>
    </location>
</feature>
<proteinExistence type="predicted"/>
<comment type="caution">
    <text evidence="5">The sequence shown here is derived from an EMBL/GenBank/DDBJ whole genome shotgun (WGS) entry which is preliminary data.</text>
</comment>
<evidence type="ECO:0000259" key="3">
    <source>
        <dbReference type="Pfam" id="PF23667"/>
    </source>
</evidence>
<evidence type="ECO:0008006" key="7">
    <source>
        <dbReference type="Google" id="ProtNLM"/>
    </source>
</evidence>
<feature type="domain" description="CDCP1 second and fifth CUB" evidence="4">
    <location>
        <begin position="518"/>
        <end position="614"/>
    </location>
</feature>
<gene>
    <name evidence="5" type="ORF">XENORESO_009088</name>
</gene>
<dbReference type="Pfam" id="PF23668">
    <property type="entry name" value="CUB_CDCP1_2"/>
    <property type="match status" value="3"/>
</dbReference>
<feature type="domain" description="CDCP1 second and fifth CUB" evidence="4">
    <location>
        <begin position="205"/>
        <end position="310"/>
    </location>
</feature>
<evidence type="ECO:0000256" key="1">
    <source>
        <dbReference type="SAM" id="Phobius"/>
    </source>
</evidence>
<feature type="domain" description="CDCP1 second and fifth CUB" evidence="4">
    <location>
        <begin position="19"/>
        <end position="121"/>
    </location>
</feature>
<feature type="domain" description="CDCP1 third and sixth CUB" evidence="2">
    <location>
        <begin position="319"/>
        <end position="417"/>
    </location>
</feature>
<dbReference type="EMBL" id="JAHRIM010052893">
    <property type="protein sequence ID" value="MEQ2269741.1"/>
    <property type="molecule type" value="Genomic_DNA"/>
</dbReference>
<dbReference type="PANTHER" id="PTHR14477:SF1">
    <property type="entry name" value="CUB DOMAIN-CONTAINING PROTEIN 1"/>
    <property type="match status" value="1"/>
</dbReference>
<dbReference type="Pfam" id="PF23665">
    <property type="entry name" value="CDCP1_CUB_6"/>
    <property type="match status" value="2"/>
</dbReference>
<dbReference type="Pfam" id="PF23667">
    <property type="entry name" value="CUB_CDCP1_1"/>
    <property type="match status" value="1"/>
</dbReference>
<reference evidence="5 6" key="1">
    <citation type="submission" date="2021-06" db="EMBL/GenBank/DDBJ databases">
        <authorList>
            <person name="Palmer J.M."/>
        </authorList>
    </citation>
    <scope>NUCLEOTIDE SEQUENCE [LARGE SCALE GENOMIC DNA]</scope>
    <source>
        <strain evidence="5 6">XR_2019</strain>
        <tissue evidence="5">Muscle</tissue>
    </source>
</reference>
<keyword evidence="1" id="KW-1133">Transmembrane helix</keyword>
<organism evidence="5 6">
    <name type="scientific">Xenotaenia resolanae</name>
    <dbReference type="NCBI Taxonomy" id="208358"/>
    <lineage>
        <taxon>Eukaryota</taxon>
        <taxon>Metazoa</taxon>
        <taxon>Chordata</taxon>
        <taxon>Craniata</taxon>
        <taxon>Vertebrata</taxon>
        <taxon>Euteleostomi</taxon>
        <taxon>Actinopterygii</taxon>
        <taxon>Neopterygii</taxon>
        <taxon>Teleostei</taxon>
        <taxon>Neoteleostei</taxon>
        <taxon>Acanthomorphata</taxon>
        <taxon>Ovalentaria</taxon>
        <taxon>Atherinomorphae</taxon>
        <taxon>Cyprinodontiformes</taxon>
        <taxon>Goodeidae</taxon>
        <taxon>Xenotaenia</taxon>
    </lineage>
</organism>
<feature type="domain" description="CDCP1 first CUB" evidence="3">
    <location>
        <begin position="129"/>
        <end position="198"/>
    </location>
</feature>
<keyword evidence="1" id="KW-0472">Membrane</keyword>
<evidence type="ECO:0000259" key="2">
    <source>
        <dbReference type="Pfam" id="PF23665"/>
    </source>
</evidence>
<dbReference type="InterPro" id="IPR056269">
    <property type="entry name" value="CUB_CDCP1_2nd_5th"/>
</dbReference>
<dbReference type="InterPro" id="IPR056268">
    <property type="entry name" value="CUB_CDCP1_1st"/>
</dbReference>
<accession>A0ABV0WJE6</accession>
<feature type="transmembrane region" description="Helical" evidence="1">
    <location>
        <begin position="740"/>
        <end position="765"/>
    </location>
</feature>
<sequence>MSFNFENYVTECTQQMCKPNVVEAQSSILSEFTRTFIWKLKAPEKTLVSLNVLGDGLTKTSQPCSEGLQYSVVTSGTNKVDPTQYCRGGFETRLELSNQGVVSLEAKPNTKVDSLLFQASSKPITGRIMSVTSDPLTNVIISRGPKEPDCQICVTEGSQQTCSPQIRRLKNPHNTSVEFTCPQPQNIFNVEINREIDCTEKTCSGNTVHTETTFFPDFNRTFVFDFKVVATRAFQMVFEKTGLRQIPNGETCPDDHTYSVIIFLRTGLTNIGTFCKGGHVTNIMARYKGRLILKVPGNVKVDPVDFQLNVGPETQMVAIIKVNLPRGVSDTDFITPNYPKDFPDQQQIQWEFIVPGMHNYTVLFLDHSTPVCLNGGVGVEYQQEDKRVTKRLLTDPQPQHYQGNFNLVLTNCETNSTLTGLSLSYRVSVMRSGHPVLCTLDLTKHQRVSVQIEKVGSDPFCEISINSVVKENITVAEGTTANLSFLDCPKDDVRLTASQVIACQNVASCPSASLSVPTLDSCLPIPLQNFTWQLTIPNEATLDLMSPTGSLRQSLPGEECDPSTSLRLVEAGGFSFGDFCSNGVIQKLQVHANVSVTIMPQDFTRCTNPLLNVSVSPEITETIIYRVSPNILSSTMLATPSWPQEMKPLSTVSWIVDLPSRYKAHLQFINVTQPTCADRHTCIKVKLLGQKEELMSRREDEKVENLWVEQSFYLNMSNCMPEKNHFGARTMIVLQKKNDLLIILLGLFGALLVLVIVLAVVCIVIR</sequence>
<dbReference type="InterPro" id="IPR056266">
    <property type="entry name" value="CDCP1_CUB_3rd_6th"/>
</dbReference>